<dbReference type="InterPro" id="IPR036465">
    <property type="entry name" value="vWFA_dom_sf"/>
</dbReference>
<proteinExistence type="predicted"/>
<dbReference type="PANTHER" id="PTHR34706">
    <property type="entry name" value="SLR1338 PROTEIN"/>
    <property type="match status" value="1"/>
</dbReference>
<dbReference type="OrthoDB" id="2142040at2759"/>
<dbReference type="InterPro" id="IPR002035">
    <property type="entry name" value="VWF_A"/>
</dbReference>
<feature type="region of interest" description="Disordered" evidence="1">
    <location>
        <begin position="81"/>
        <end position="340"/>
    </location>
</feature>
<dbReference type="SUPFAM" id="SSF53300">
    <property type="entry name" value="vWA-like"/>
    <property type="match status" value="1"/>
</dbReference>
<dbReference type="RefSeq" id="XP_022502069.1">
    <property type="nucleotide sequence ID" value="XM_022641836.1"/>
</dbReference>
<dbReference type="Proteomes" id="UP000185904">
    <property type="component" value="Unassembled WGS sequence"/>
</dbReference>
<keyword evidence="4" id="KW-1185">Reference proteome</keyword>
<dbReference type="AlphaFoldDB" id="A0A178D5Y2"/>
<reference evidence="3 4" key="1">
    <citation type="submission" date="2016-03" db="EMBL/GenBank/DDBJ databases">
        <title>The draft genome sequence of Fonsecaea nubica causative agent of cutaneous subcutaneous infection in human host.</title>
        <authorList>
            <person name="Costa F."/>
            <person name="Sybren D.H."/>
            <person name="Raittz R.T."/>
            <person name="Weiss V.A."/>
            <person name="Leao A.C."/>
            <person name="Gomes R."/>
            <person name="De Souza E.M."/>
            <person name="Pedrosa F.O."/>
            <person name="Steffens M.B."/>
            <person name="Bombassaro A."/>
            <person name="Tadra-Sfeir M.Z."/>
            <person name="Moreno L.F."/>
            <person name="Najafzadeh M.J."/>
            <person name="Felipe M.S."/>
            <person name="Teixeira M."/>
            <person name="Sun J."/>
            <person name="Xi L."/>
            <person name="Castro M.A."/>
            <person name="Vicente V.A."/>
        </authorList>
    </citation>
    <scope>NUCLEOTIDE SEQUENCE [LARGE SCALE GENOMIC DNA]</scope>
    <source>
        <strain evidence="3 4">CBS 269.64</strain>
    </source>
</reference>
<feature type="compositionally biased region" description="Polar residues" evidence="1">
    <location>
        <begin position="248"/>
        <end position="265"/>
    </location>
</feature>
<protein>
    <recommendedName>
        <fullName evidence="2">VWFA domain-containing protein</fullName>
    </recommendedName>
</protein>
<comment type="caution">
    <text evidence="3">The sequence shown here is derived from an EMBL/GenBank/DDBJ whole genome shotgun (WGS) entry which is preliminary data.</text>
</comment>
<feature type="region of interest" description="Disordered" evidence="1">
    <location>
        <begin position="588"/>
        <end position="618"/>
    </location>
</feature>
<sequence>MTKHASQLAEKYTQSLTSILGEANLRNLIESHVNRSMDSIDNVTPDALDGLIGAVSERSAIEMIRMFPGLLQERIRSPAIRNAPKMDDAGRPVSKPTYGPPLGGSDLGYFNNRNTDWGLETKPSFDGSQASTLVPERQEPYQDHRGRYSSNNEPPKRGVEFSQSPFTPERPPPTLPHRDVEISNPPISPRENSKLGPISEWLEQNPESNRKKAAQMKEPGSTAVDPAASYPRAADANVKRPQRELPTTYGSLRQPSPNAISSSTPARERDHGAFSSETRHSRMREEPPLSSRPVSQDEERPLTPDGGTSESDLEERPLTPLSDDSEQTYAEVTKSPQKSQEYLTKTIENIGLTEFYDKDHPRVQTVAANAAARAADVSARYELTPKTTLGAIKLALYNFVILCDDSTSMKKENRIPALRNTLKRVAEIATLFEDTGISIRFLNYTRDSWLDDLRQPDDIVQKVERVRWRGITQLGNKLHDKIIRPMIVEKVKRGTFDTPLIVVIITDGEPYGEHRETLRDKIRQCKQDLSGTNFGDGSVVFIISRVGSSPEALGFIGELENSPGLEQMVYCSPDRLDEKMAILQPAAGNTKYTKYSTRPPEFEENNHDNDTTRKALRQ</sequence>
<dbReference type="Gene3D" id="3.40.50.410">
    <property type="entry name" value="von Willebrand factor, type A domain"/>
    <property type="match status" value="1"/>
</dbReference>
<dbReference type="PANTHER" id="PTHR34706:SF3">
    <property type="entry name" value="ANKYRIN REPEAT PROTEIN (AFU_ORTHOLOGUE AFUA_7G06200)"/>
    <property type="match status" value="1"/>
</dbReference>
<feature type="domain" description="VWFA" evidence="2">
    <location>
        <begin position="398"/>
        <end position="590"/>
    </location>
</feature>
<evidence type="ECO:0000313" key="4">
    <source>
        <dbReference type="Proteomes" id="UP000185904"/>
    </source>
</evidence>
<evidence type="ECO:0000256" key="1">
    <source>
        <dbReference type="SAM" id="MobiDB-lite"/>
    </source>
</evidence>
<name>A0A178D5Y2_9EURO</name>
<feature type="compositionally biased region" description="Basic and acidic residues" evidence="1">
    <location>
        <begin position="600"/>
        <end position="618"/>
    </location>
</feature>
<feature type="compositionally biased region" description="Basic and acidic residues" evidence="1">
    <location>
        <begin position="266"/>
        <end position="287"/>
    </location>
</feature>
<organism evidence="3 4">
    <name type="scientific">Fonsecaea nubica</name>
    <dbReference type="NCBI Taxonomy" id="856822"/>
    <lineage>
        <taxon>Eukaryota</taxon>
        <taxon>Fungi</taxon>
        <taxon>Dikarya</taxon>
        <taxon>Ascomycota</taxon>
        <taxon>Pezizomycotina</taxon>
        <taxon>Eurotiomycetes</taxon>
        <taxon>Chaetothyriomycetidae</taxon>
        <taxon>Chaetothyriales</taxon>
        <taxon>Herpotrichiellaceae</taxon>
        <taxon>Fonsecaea</taxon>
    </lineage>
</organism>
<evidence type="ECO:0000313" key="3">
    <source>
        <dbReference type="EMBL" id="OAL37057.1"/>
    </source>
</evidence>
<feature type="compositionally biased region" description="Basic and acidic residues" evidence="1">
    <location>
        <begin position="136"/>
        <end position="146"/>
    </location>
</feature>
<accession>A0A178D5Y2</accession>
<gene>
    <name evidence="3" type="ORF">AYO20_03534</name>
</gene>
<dbReference type="PROSITE" id="PS50234">
    <property type="entry name" value="VWFA"/>
    <property type="match status" value="1"/>
</dbReference>
<feature type="compositionally biased region" description="Polar residues" evidence="1">
    <location>
        <begin position="327"/>
        <end position="340"/>
    </location>
</feature>
<evidence type="ECO:0000259" key="2">
    <source>
        <dbReference type="PROSITE" id="PS50234"/>
    </source>
</evidence>
<dbReference type="GeneID" id="34586955"/>
<dbReference type="EMBL" id="LVCJ01000017">
    <property type="protein sequence ID" value="OAL37057.1"/>
    <property type="molecule type" value="Genomic_DNA"/>
</dbReference>